<reference evidence="1 2" key="1">
    <citation type="submission" date="2017-01" db="EMBL/GenBank/DDBJ databases">
        <authorList>
            <person name="Varghese N."/>
            <person name="Submissions S."/>
        </authorList>
    </citation>
    <scope>NUCLEOTIDE SEQUENCE [LARGE SCALE GENOMIC DNA]</scope>
    <source>
        <strain evidence="1 2">ATCC 35905</strain>
    </source>
</reference>
<dbReference type="AlphaFoldDB" id="A0A8G2CJ86"/>
<dbReference type="EMBL" id="FTNE01000005">
    <property type="protein sequence ID" value="SIQ46716.1"/>
    <property type="molecule type" value="Genomic_DNA"/>
</dbReference>
<sequence>MIASHHHAQPAVAPHHGRAEAAMIGRLARVVDALRCVAAAPGSTSAQRIAARAVAELVDRALAASAGEHAAARVVWLIETATEIETIIVRNSACGTPDAATAGEMAI</sequence>
<dbReference type="RefSeq" id="WP_029313074.1">
    <property type="nucleotide sequence ID" value="NZ_FTNE01000005.1"/>
</dbReference>
<accession>A0A8G2CJ86</accession>
<keyword evidence="2" id="KW-1185">Reference proteome</keyword>
<protein>
    <submittedName>
        <fullName evidence="1">Uncharacterized protein</fullName>
    </submittedName>
</protein>
<evidence type="ECO:0000313" key="2">
    <source>
        <dbReference type="Proteomes" id="UP000186308"/>
    </source>
</evidence>
<name>A0A8G2CJ86_ACIRU</name>
<dbReference type="Proteomes" id="UP000186308">
    <property type="component" value="Unassembled WGS sequence"/>
</dbReference>
<proteinExistence type="predicted"/>
<comment type="caution">
    <text evidence="1">The sequence shown here is derived from an EMBL/GenBank/DDBJ whole genome shotgun (WGS) entry which is preliminary data.</text>
</comment>
<organism evidence="1 2">
    <name type="scientific">Acidiphilium rubrum</name>
    <dbReference type="NCBI Taxonomy" id="526"/>
    <lineage>
        <taxon>Bacteria</taxon>
        <taxon>Pseudomonadati</taxon>
        <taxon>Pseudomonadota</taxon>
        <taxon>Alphaproteobacteria</taxon>
        <taxon>Acetobacterales</taxon>
        <taxon>Acidocellaceae</taxon>
        <taxon>Acidiphilium</taxon>
    </lineage>
</organism>
<gene>
    <name evidence="1" type="ORF">SAMN05421828_10534</name>
</gene>
<evidence type="ECO:0000313" key="1">
    <source>
        <dbReference type="EMBL" id="SIQ46716.1"/>
    </source>
</evidence>